<protein>
    <recommendedName>
        <fullName evidence="1">Dynamin N-terminal domain-containing protein</fullName>
    </recommendedName>
</protein>
<dbReference type="InterPro" id="IPR045063">
    <property type="entry name" value="Dynamin_N"/>
</dbReference>
<dbReference type="Proteomes" id="UP000596742">
    <property type="component" value="Unassembled WGS sequence"/>
</dbReference>
<sequence>MSEQSSANQGQSVVTKILDFDLQRKHKLVEIYDDILQLADELQREKSIIQELTTQFGNFRSEIPNSKEILLEEECPIIIAGETSAGKSGFINLLIGSDIFPVSALACTSTIIKLHNSTKREIRVTDDKGKEKVIEFGPDNESSSIQKEVRKYVTIKGEFLNCKCVDMYFPVPMLKGNTVIVDTPGIGTTANPELNARLFEFLPRAVAFIYIIDSSRAGGLENDRLLAIFEELRSWRQRGKLIEFDASRTIFVCNKWDAVEEEEDEVLNYITETLREHWPNFHEKQLFKLSVKEEKKLAKQEKSSENYRKLLSGIKKMVPSSLEAKVVMNARYL</sequence>
<comment type="caution">
    <text evidence="2">The sequence shown here is derived from an EMBL/GenBank/DDBJ whole genome shotgun (WGS) entry which is preliminary data.</text>
</comment>
<dbReference type="Pfam" id="PF00350">
    <property type="entry name" value="Dynamin_N"/>
    <property type="match status" value="1"/>
</dbReference>
<evidence type="ECO:0000259" key="1">
    <source>
        <dbReference type="Pfam" id="PF00350"/>
    </source>
</evidence>
<evidence type="ECO:0000313" key="2">
    <source>
        <dbReference type="EMBL" id="VDI39649.1"/>
    </source>
</evidence>
<dbReference type="EMBL" id="UYJE01005707">
    <property type="protein sequence ID" value="VDI39649.1"/>
    <property type="molecule type" value="Genomic_DNA"/>
</dbReference>
<proteinExistence type="predicted"/>
<organism evidence="2 3">
    <name type="scientific">Mytilus galloprovincialis</name>
    <name type="common">Mediterranean mussel</name>
    <dbReference type="NCBI Taxonomy" id="29158"/>
    <lineage>
        <taxon>Eukaryota</taxon>
        <taxon>Metazoa</taxon>
        <taxon>Spiralia</taxon>
        <taxon>Lophotrochozoa</taxon>
        <taxon>Mollusca</taxon>
        <taxon>Bivalvia</taxon>
        <taxon>Autobranchia</taxon>
        <taxon>Pteriomorphia</taxon>
        <taxon>Mytilida</taxon>
        <taxon>Mytiloidea</taxon>
        <taxon>Mytilidae</taxon>
        <taxon>Mytilinae</taxon>
        <taxon>Mytilus</taxon>
    </lineage>
</organism>
<dbReference type="InterPro" id="IPR027417">
    <property type="entry name" value="P-loop_NTPase"/>
</dbReference>
<keyword evidence="3" id="KW-1185">Reference proteome</keyword>
<evidence type="ECO:0000313" key="3">
    <source>
        <dbReference type="Proteomes" id="UP000596742"/>
    </source>
</evidence>
<dbReference type="SUPFAM" id="SSF52540">
    <property type="entry name" value="P-loop containing nucleoside triphosphate hydrolases"/>
    <property type="match status" value="1"/>
</dbReference>
<dbReference type="PANTHER" id="PTHR26392">
    <property type="entry name" value="MITOGEN-ACTIVATED PROTEIN KINASE KINASE KINASE 7-RELATED"/>
    <property type="match status" value="1"/>
</dbReference>
<dbReference type="Gene3D" id="3.40.50.300">
    <property type="entry name" value="P-loop containing nucleotide triphosphate hydrolases"/>
    <property type="match status" value="1"/>
</dbReference>
<gene>
    <name evidence="2" type="ORF">MGAL_10B020410</name>
</gene>
<dbReference type="OrthoDB" id="5981483at2759"/>
<reference evidence="2" key="1">
    <citation type="submission" date="2018-11" db="EMBL/GenBank/DDBJ databases">
        <authorList>
            <person name="Alioto T."/>
            <person name="Alioto T."/>
        </authorList>
    </citation>
    <scope>NUCLEOTIDE SEQUENCE</scope>
</reference>
<dbReference type="PANTHER" id="PTHR26392:SF92">
    <property type="entry name" value="PROTEIN KINASE DOMAIN-CONTAINING PROTEIN"/>
    <property type="match status" value="1"/>
</dbReference>
<dbReference type="AlphaFoldDB" id="A0A8B6EVD3"/>
<name>A0A8B6EVD3_MYTGA</name>
<accession>A0A8B6EVD3</accession>
<feature type="domain" description="Dynamin N-terminal" evidence="1">
    <location>
        <begin position="77"/>
        <end position="254"/>
    </location>
</feature>